<dbReference type="Proteomes" id="UP001209535">
    <property type="component" value="Unassembled WGS sequence"/>
</dbReference>
<proteinExistence type="predicted"/>
<accession>A0ABT2X0S0</accession>
<keyword evidence="1" id="KW-0812">Transmembrane</keyword>
<evidence type="ECO:0000256" key="1">
    <source>
        <dbReference type="SAM" id="Phobius"/>
    </source>
</evidence>
<keyword evidence="1" id="KW-0472">Membrane</keyword>
<comment type="caution">
    <text evidence="2">The sequence shown here is derived from an EMBL/GenBank/DDBJ whole genome shotgun (WGS) entry which is preliminary data.</text>
</comment>
<reference evidence="2 3" key="1">
    <citation type="submission" date="2022-10" db="EMBL/GenBank/DDBJ databases">
        <title>Defluviimonas sp. nov., isolated from ocean surface sediments.</title>
        <authorList>
            <person name="He W."/>
            <person name="Wang L."/>
            <person name="Zhang D.-F."/>
        </authorList>
    </citation>
    <scope>NUCLEOTIDE SEQUENCE [LARGE SCALE GENOMIC DNA]</scope>
    <source>
        <strain evidence="2 3">WL0024</strain>
    </source>
</reference>
<dbReference type="EMBL" id="JAOVQO010000004">
    <property type="protein sequence ID" value="MCU9847530.1"/>
    <property type="molecule type" value="Genomic_DNA"/>
</dbReference>
<evidence type="ECO:0000313" key="3">
    <source>
        <dbReference type="Proteomes" id="UP001209535"/>
    </source>
</evidence>
<evidence type="ECO:0000313" key="2">
    <source>
        <dbReference type="EMBL" id="MCU9847530.1"/>
    </source>
</evidence>
<feature type="transmembrane region" description="Helical" evidence="1">
    <location>
        <begin position="36"/>
        <end position="55"/>
    </location>
</feature>
<name>A0ABT2X0S0_9RHOB</name>
<sequence>MTLYRIIDRFALVLALLSFCLFFVMQELETAISMLALWPLTRAAVLVVDVFFTFFTERPLIKVVGDSENRLRD</sequence>
<protein>
    <submittedName>
        <fullName evidence="2">Uncharacterized protein</fullName>
    </submittedName>
</protein>
<organism evidence="2 3">
    <name type="scientific">Albidovulum salinarum</name>
    <dbReference type="NCBI Taxonomy" id="2984153"/>
    <lineage>
        <taxon>Bacteria</taxon>
        <taxon>Pseudomonadati</taxon>
        <taxon>Pseudomonadota</taxon>
        <taxon>Alphaproteobacteria</taxon>
        <taxon>Rhodobacterales</taxon>
        <taxon>Paracoccaceae</taxon>
        <taxon>Albidovulum</taxon>
    </lineage>
</organism>
<keyword evidence="1" id="KW-1133">Transmembrane helix</keyword>
<dbReference type="RefSeq" id="WP_263334132.1">
    <property type="nucleotide sequence ID" value="NZ_JAOVQO010000004.1"/>
</dbReference>
<keyword evidence="3" id="KW-1185">Reference proteome</keyword>
<gene>
    <name evidence="2" type="ORF">OEZ60_05875</name>
</gene>